<proteinExistence type="predicted"/>
<dbReference type="EMBL" id="CH476743">
    <property type="protein sequence ID" value="EIE88672.1"/>
    <property type="molecule type" value="Genomic_DNA"/>
</dbReference>
<dbReference type="VEuPathDB" id="FungiDB:RO3G_13383"/>
<evidence type="ECO:0000313" key="3">
    <source>
        <dbReference type="Proteomes" id="UP000009138"/>
    </source>
</evidence>
<dbReference type="Proteomes" id="UP000009138">
    <property type="component" value="Unassembled WGS sequence"/>
</dbReference>
<dbReference type="InParanoid" id="I1CJP2"/>
<dbReference type="RefSeq" id="XP_067524068.1">
    <property type="nucleotide sequence ID" value="XM_067667967.1"/>
</dbReference>
<name>I1CJP2_RHIO9</name>
<reference evidence="2 3" key="1">
    <citation type="journal article" date="2009" name="PLoS Genet.">
        <title>Genomic analysis of the basal lineage fungus Rhizopus oryzae reveals a whole-genome duplication.</title>
        <authorList>
            <person name="Ma L.-J."/>
            <person name="Ibrahim A.S."/>
            <person name="Skory C."/>
            <person name="Grabherr M.G."/>
            <person name="Burger G."/>
            <person name="Butler M."/>
            <person name="Elias M."/>
            <person name="Idnurm A."/>
            <person name="Lang B.F."/>
            <person name="Sone T."/>
            <person name="Abe A."/>
            <person name="Calvo S.E."/>
            <person name="Corrochano L.M."/>
            <person name="Engels R."/>
            <person name="Fu J."/>
            <person name="Hansberg W."/>
            <person name="Kim J.-M."/>
            <person name="Kodira C.D."/>
            <person name="Koehrsen M.J."/>
            <person name="Liu B."/>
            <person name="Miranda-Saavedra D."/>
            <person name="O'Leary S."/>
            <person name="Ortiz-Castellanos L."/>
            <person name="Poulter R."/>
            <person name="Rodriguez-Romero J."/>
            <person name="Ruiz-Herrera J."/>
            <person name="Shen Y.-Q."/>
            <person name="Zeng Q."/>
            <person name="Galagan J."/>
            <person name="Birren B.W."/>
            <person name="Cuomo C.A."/>
            <person name="Wickes B.L."/>
        </authorList>
    </citation>
    <scope>NUCLEOTIDE SEQUENCE [LARGE SCALE GENOMIC DNA]</scope>
    <source>
        <strain evidence="3">RA 99-880 / ATCC MYA-4621 / FGSC 9543 / NRRL 43880</strain>
    </source>
</reference>
<gene>
    <name evidence="2" type="ORF">RO3G_13383</name>
</gene>
<sequence>MIHLCLSLPFSFFLFLSLFSLMTIDQNSYQEEIVRANGLAYHYYTNRPSSASFSEENGKSFVDSVEVTVV</sequence>
<evidence type="ECO:0000313" key="2">
    <source>
        <dbReference type="EMBL" id="EIE88672.1"/>
    </source>
</evidence>
<dbReference type="GeneID" id="93620348"/>
<organism evidence="2 3">
    <name type="scientific">Rhizopus delemar (strain RA 99-880 / ATCC MYA-4621 / FGSC 9543 / NRRL 43880)</name>
    <name type="common">Mucormycosis agent</name>
    <name type="synonym">Rhizopus arrhizus var. delemar</name>
    <dbReference type="NCBI Taxonomy" id="246409"/>
    <lineage>
        <taxon>Eukaryota</taxon>
        <taxon>Fungi</taxon>
        <taxon>Fungi incertae sedis</taxon>
        <taxon>Mucoromycota</taxon>
        <taxon>Mucoromycotina</taxon>
        <taxon>Mucoromycetes</taxon>
        <taxon>Mucorales</taxon>
        <taxon>Mucorineae</taxon>
        <taxon>Rhizopodaceae</taxon>
        <taxon>Rhizopus</taxon>
    </lineage>
</organism>
<feature type="signal peptide" evidence="1">
    <location>
        <begin position="1"/>
        <end position="24"/>
    </location>
</feature>
<dbReference type="AlphaFoldDB" id="I1CJP2"/>
<keyword evidence="3" id="KW-1185">Reference proteome</keyword>
<keyword evidence="1" id="KW-0732">Signal</keyword>
<feature type="chain" id="PRO_5003638093" evidence="1">
    <location>
        <begin position="25"/>
        <end position="70"/>
    </location>
</feature>
<protein>
    <submittedName>
        <fullName evidence="2">Uncharacterized protein</fullName>
    </submittedName>
</protein>
<evidence type="ECO:0000256" key="1">
    <source>
        <dbReference type="SAM" id="SignalP"/>
    </source>
</evidence>
<accession>I1CJP2</accession>